<feature type="chain" id="PRO_5004022943" description="ELYS-like domain-containing protein" evidence="3">
    <location>
        <begin position="23"/>
        <end position="188"/>
    </location>
</feature>
<proteinExistence type="predicted"/>
<keyword evidence="6" id="KW-1185">Reference proteome</keyword>
<evidence type="ECO:0000313" key="6">
    <source>
        <dbReference type="Proteomes" id="UP000016930"/>
    </source>
</evidence>
<keyword evidence="3" id="KW-0732">Signal</keyword>
<evidence type="ECO:0000256" key="1">
    <source>
        <dbReference type="ARBA" id="ARBA00004123"/>
    </source>
</evidence>
<organism evidence="5 6">
    <name type="scientific">Ceriporiopsis subvermispora (strain B)</name>
    <name type="common">White-rot fungus</name>
    <name type="synonym">Gelatoporia subvermispora</name>
    <dbReference type="NCBI Taxonomy" id="914234"/>
    <lineage>
        <taxon>Eukaryota</taxon>
        <taxon>Fungi</taxon>
        <taxon>Dikarya</taxon>
        <taxon>Basidiomycota</taxon>
        <taxon>Agaricomycotina</taxon>
        <taxon>Agaricomycetes</taxon>
        <taxon>Polyporales</taxon>
        <taxon>Gelatoporiaceae</taxon>
        <taxon>Gelatoporia</taxon>
    </lineage>
</organism>
<protein>
    <recommendedName>
        <fullName evidence="4">ELYS-like domain-containing protein</fullName>
    </recommendedName>
</protein>
<evidence type="ECO:0000256" key="3">
    <source>
        <dbReference type="SAM" id="SignalP"/>
    </source>
</evidence>
<dbReference type="AlphaFoldDB" id="M2QEX3"/>
<evidence type="ECO:0000313" key="5">
    <source>
        <dbReference type="EMBL" id="EMD35603.1"/>
    </source>
</evidence>
<feature type="non-terminal residue" evidence="5">
    <location>
        <position position="1"/>
    </location>
</feature>
<dbReference type="GO" id="GO:0005634">
    <property type="term" value="C:nucleus"/>
    <property type="evidence" value="ECO:0007669"/>
    <property type="project" value="UniProtKB-SubCell"/>
</dbReference>
<feature type="non-terminal residue" evidence="5">
    <location>
        <position position="188"/>
    </location>
</feature>
<dbReference type="Pfam" id="PF13934">
    <property type="entry name" value="ELYS"/>
    <property type="match status" value="1"/>
</dbReference>
<name>M2QEX3_CERS8</name>
<dbReference type="InterPro" id="IPR025151">
    <property type="entry name" value="ELYS_dom"/>
</dbReference>
<feature type="domain" description="ELYS-like" evidence="4">
    <location>
        <begin position="12"/>
        <end position="184"/>
    </location>
</feature>
<dbReference type="Proteomes" id="UP000016930">
    <property type="component" value="Unassembled WGS sequence"/>
</dbReference>
<comment type="subcellular location">
    <subcellularLocation>
        <location evidence="1">Nucleus</location>
    </subcellularLocation>
</comment>
<dbReference type="HOGENOM" id="CLU_104460_0_0_1"/>
<dbReference type="OrthoDB" id="20729at2759"/>
<evidence type="ECO:0000259" key="4">
    <source>
        <dbReference type="Pfam" id="PF13934"/>
    </source>
</evidence>
<sequence length="188" mass="21642">VERRRATLADVLIFDILLSTGGIPHPDSLYPPQDVDGLHRLLDAIAGTTYDALKKDCLVYFLLKWHQDGREDRFRDDRCIPPQFVALADAYWYLDSGINIARAVSLLADARLNRDYASKIIQILSVENDSKLVRKYVRTAKPLLTEPDDIDAWTIALAESKMMDAWLYQRTFSETSEMRERLILRLLD</sequence>
<evidence type="ECO:0000256" key="2">
    <source>
        <dbReference type="ARBA" id="ARBA00023242"/>
    </source>
</evidence>
<gene>
    <name evidence="5" type="ORF">CERSUDRAFT_35893</name>
</gene>
<keyword evidence="2" id="KW-0539">Nucleus</keyword>
<dbReference type="EMBL" id="KB445800">
    <property type="protein sequence ID" value="EMD35603.1"/>
    <property type="molecule type" value="Genomic_DNA"/>
</dbReference>
<dbReference type="STRING" id="914234.M2QEX3"/>
<reference evidence="5 6" key="1">
    <citation type="journal article" date="2012" name="Proc. Natl. Acad. Sci. U.S.A.">
        <title>Comparative genomics of Ceriporiopsis subvermispora and Phanerochaete chrysosporium provide insight into selective ligninolysis.</title>
        <authorList>
            <person name="Fernandez-Fueyo E."/>
            <person name="Ruiz-Duenas F.J."/>
            <person name="Ferreira P."/>
            <person name="Floudas D."/>
            <person name="Hibbett D.S."/>
            <person name="Canessa P."/>
            <person name="Larrondo L.F."/>
            <person name="James T.Y."/>
            <person name="Seelenfreund D."/>
            <person name="Lobos S."/>
            <person name="Polanco R."/>
            <person name="Tello M."/>
            <person name="Honda Y."/>
            <person name="Watanabe T."/>
            <person name="Watanabe T."/>
            <person name="Ryu J.S."/>
            <person name="Kubicek C.P."/>
            <person name="Schmoll M."/>
            <person name="Gaskell J."/>
            <person name="Hammel K.E."/>
            <person name="St John F.J."/>
            <person name="Vanden Wymelenberg A."/>
            <person name="Sabat G."/>
            <person name="Splinter BonDurant S."/>
            <person name="Syed K."/>
            <person name="Yadav J.S."/>
            <person name="Doddapaneni H."/>
            <person name="Subramanian V."/>
            <person name="Lavin J.L."/>
            <person name="Oguiza J.A."/>
            <person name="Perez G."/>
            <person name="Pisabarro A.G."/>
            <person name="Ramirez L."/>
            <person name="Santoyo F."/>
            <person name="Master E."/>
            <person name="Coutinho P.M."/>
            <person name="Henrissat B."/>
            <person name="Lombard V."/>
            <person name="Magnuson J.K."/>
            <person name="Kuees U."/>
            <person name="Hori C."/>
            <person name="Igarashi K."/>
            <person name="Samejima M."/>
            <person name="Held B.W."/>
            <person name="Barry K.W."/>
            <person name="LaButti K.M."/>
            <person name="Lapidus A."/>
            <person name="Lindquist E.A."/>
            <person name="Lucas S.M."/>
            <person name="Riley R."/>
            <person name="Salamov A.A."/>
            <person name="Hoffmeister D."/>
            <person name="Schwenk D."/>
            <person name="Hadar Y."/>
            <person name="Yarden O."/>
            <person name="de Vries R.P."/>
            <person name="Wiebenga A."/>
            <person name="Stenlid J."/>
            <person name="Eastwood D."/>
            <person name="Grigoriev I.V."/>
            <person name="Berka R.M."/>
            <person name="Blanchette R.A."/>
            <person name="Kersten P."/>
            <person name="Martinez A.T."/>
            <person name="Vicuna R."/>
            <person name="Cullen D."/>
        </authorList>
    </citation>
    <scope>NUCLEOTIDE SEQUENCE [LARGE SCALE GENOMIC DNA]</scope>
    <source>
        <strain evidence="5 6">B</strain>
    </source>
</reference>
<accession>M2QEX3</accession>
<feature type="signal peptide" evidence="3">
    <location>
        <begin position="1"/>
        <end position="22"/>
    </location>
</feature>